<gene>
    <name evidence="1" type="ORF">LCGC14_1136640</name>
</gene>
<dbReference type="AlphaFoldDB" id="A0A0F9M4D1"/>
<evidence type="ECO:0000313" key="1">
    <source>
        <dbReference type="EMBL" id="KKN00554.1"/>
    </source>
</evidence>
<dbReference type="EMBL" id="LAZR01005363">
    <property type="protein sequence ID" value="KKN00554.1"/>
    <property type="molecule type" value="Genomic_DNA"/>
</dbReference>
<reference evidence="1" key="1">
    <citation type="journal article" date="2015" name="Nature">
        <title>Complex archaea that bridge the gap between prokaryotes and eukaryotes.</title>
        <authorList>
            <person name="Spang A."/>
            <person name="Saw J.H."/>
            <person name="Jorgensen S.L."/>
            <person name="Zaremba-Niedzwiedzka K."/>
            <person name="Martijn J."/>
            <person name="Lind A.E."/>
            <person name="van Eijk R."/>
            <person name="Schleper C."/>
            <person name="Guy L."/>
            <person name="Ettema T.J."/>
        </authorList>
    </citation>
    <scope>NUCLEOTIDE SEQUENCE</scope>
</reference>
<sequence length="52" mass="6271">MMSPEEWAAKFGDELQADAGYYCWNKQHEEKLALYFRQAMEEREEVRDVRQG</sequence>
<protein>
    <submittedName>
        <fullName evidence="1">Uncharacterized protein</fullName>
    </submittedName>
</protein>
<name>A0A0F9M4D1_9ZZZZ</name>
<proteinExistence type="predicted"/>
<organism evidence="1">
    <name type="scientific">marine sediment metagenome</name>
    <dbReference type="NCBI Taxonomy" id="412755"/>
    <lineage>
        <taxon>unclassified sequences</taxon>
        <taxon>metagenomes</taxon>
        <taxon>ecological metagenomes</taxon>
    </lineage>
</organism>
<accession>A0A0F9M4D1</accession>
<comment type="caution">
    <text evidence="1">The sequence shown here is derived from an EMBL/GenBank/DDBJ whole genome shotgun (WGS) entry which is preliminary data.</text>
</comment>